<organism evidence="1 2">
    <name type="scientific">Panagrolaimus sp. PS1159</name>
    <dbReference type="NCBI Taxonomy" id="55785"/>
    <lineage>
        <taxon>Eukaryota</taxon>
        <taxon>Metazoa</taxon>
        <taxon>Ecdysozoa</taxon>
        <taxon>Nematoda</taxon>
        <taxon>Chromadorea</taxon>
        <taxon>Rhabditida</taxon>
        <taxon>Tylenchina</taxon>
        <taxon>Panagrolaimomorpha</taxon>
        <taxon>Panagrolaimoidea</taxon>
        <taxon>Panagrolaimidae</taxon>
        <taxon>Panagrolaimus</taxon>
    </lineage>
</organism>
<name>A0AC35ES08_9BILA</name>
<sequence>MLKNAAVRKLKDDIKESLKEKNHEHAFQQTIKLANHFKEGGQYLEAFKEYEIAKSFIKRCPLEKRKEFNYIADKGYIEILFQKGDENEEIQKHLEDFAEKHNDNNFTIKTKQEMCYFLSWSYSYLNNFDKAKLYATKALEFLKDFQVKDAEYEYCKASTYRMLADLSLDEKNYKDANDFCEKALKCKGVQSDPKLYYSLLNIQRHYAKREDRLAISLEMEKLLNGHKNQLKQKKYNTCICLLEDYFIHKNFKKAEEAYLMLYKDPECLKNDIKNEIKSGLVVLYQTEKRMDLINELKLASAIDYKRMALMYERCCQDLRNLSVLEILVQYYETILNICKYIDGDEMYGDLEIFCRTLTDLIEVYYDLGTYNRVLGYEFIGFYEKAFFYGTLLLEAQEKAGVSRSSLIKTRLNQAIKQVYCNTNFEEKKKAFTNVKNFLEDDVQQVKWYTNYITLLENDPENMQTENITELKDKLREYEEKVKGMNIESPGVERIYTDEYDELTEDETLKRVEEKLKTFEKIEKLKNKKRHVNATSGETYLHTAVLNATYGTVDEHIKLLFEKCGYNSIINVPDNIGLTPLHFAVLYSNFEVAEYLLQNHADVNTATVKEFKPNSSNDLVVLSSTTPLMEACSQGNAKMIKLLLQYKADPLMKDIKGNTAIKYLQNALPHVDESRRPELINFLDTVKPLLTSEYEMEMKKGQKGVVFFSFGTNVDTTDLPKSLKHHFFNAIKHFQDYHFIVKFDSRDKDAELESKNIPNCKLVIWAPQPAILAHPKCKLFITHGGYNSLLESVNNAIPLLLMPIFGDQWRNAMLA</sequence>
<reference evidence="2" key="1">
    <citation type="submission" date="2022-11" db="UniProtKB">
        <authorList>
            <consortium name="WormBaseParasite"/>
        </authorList>
    </citation>
    <scope>IDENTIFICATION</scope>
</reference>
<evidence type="ECO:0000313" key="1">
    <source>
        <dbReference type="Proteomes" id="UP000887580"/>
    </source>
</evidence>
<proteinExistence type="predicted"/>
<dbReference type="WBParaSite" id="PS1159_v2.g10284.t1">
    <property type="protein sequence ID" value="PS1159_v2.g10284.t1"/>
    <property type="gene ID" value="PS1159_v2.g10284"/>
</dbReference>
<dbReference type="Proteomes" id="UP000887580">
    <property type="component" value="Unplaced"/>
</dbReference>
<evidence type="ECO:0000313" key="2">
    <source>
        <dbReference type="WBParaSite" id="PS1159_v2.g10284.t1"/>
    </source>
</evidence>
<accession>A0AC35ES08</accession>
<protein>
    <submittedName>
        <fullName evidence="2">Glucuronosyltransferase</fullName>
    </submittedName>
</protein>